<comment type="caution">
    <text evidence="1">The sequence shown here is derived from an EMBL/GenBank/DDBJ whole genome shotgun (WGS) entry which is preliminary data.</text>
</comment>
<dbReference type="Proteomes" id="UP000243217">
    <property type="component" value="Unassembled WGS sequence"/>
</dbReference>
<name>A0A1V9ZV40_9STRA</name>
<dbReference type="PANTHER" id="PTHR48144:SF2">
    <property type="entry name" value="DNA-DIRECTED DNA POLYMERASE"/>
    <property type="match status" value="1"/>
</dbReference>
<dbReference type="InterPro" id="IPR043502">
    <property type="entry name" value="DNA/RNA_pol_sf"/>
</dbReference>
<keyword evidence="2" id="KW-1185">Reference proteome</keyword>
<evidence type="ECO:0000313" key="2">
    <source>
        <dbReference type="Proteomes" id="UP000243217"/>
    </source>
</evidence>
<gene>
    <name evidence="1" type="ORF">THRCLA_21575</name>
</gene>
<evidence type="ECO:0008006" key="3">
    <source>
        <dbReference type="Google" id="ProtNLM"/>
    </source>
</evidence>
<reference evidence="1 2" key="1">
    <citation type="journal article" date="2014" name="Genome Biol. Evol.">
        <title>The secreted proteins of Achlya hypogyna and Thraustotheca clavata identify the ancestral oomycete secretome and reveal gene acquisitions by horizontal gene transfer.</title>
        <authorList>
            <person name="Misner I."/>
            <person name="Blouin N."/>
            <person name="Leonard G."/>
            <person name="Richards T.A."/>
            <person name="Lane C.E."/>
        </authorList>
    </citation>
    <scope>NUCLEOTIDE SEQUENCE [LARGE SCALE GENOMIC DNA]</scope>
    <source>
        <strain evidence="1 2">ATCC 34112</strain>
    </source>
</reference>
<accession>A0A1V9ZV40</accession>
<dbReference type="OrthoDB" id="152318at2759"/>
<dbReference type="EMBL" id="JNBS01001350">
    <property type="protein sequence ID" value="OQS01892.1"/>
    <property type="molecule type" value="Genomic_DNA"/>
</dbReference>
<dbReference type="AlphaFoldDB" id="A0A1V9ZV40"/>
<organism evidence="1 2">
    <name type="scientific">Thraustotheca clavata</name>
    <dbReference type="NCBI Taxonomy" id="74557"/>
    <lineage>
        <taxon>Eukaryota</taxon>
        <taxon>Sar</taxon>
        <taxon>Stramenopiles</taxon>
        <taxon>Oomycota</taxon>
        <taxon>Saprolegniomycetes</taxon>
        <taxon>Saprolegniales</taxon>
        <taxon>Achlyaceae</taxon>
        <taxon>Thraustotheca</taxon>
    </lineage>
</organism>
<dbReference type="SUPFAM" id="SSF56672">
    <property type="entry name" value="DNA/RNA polymerases"/>
    <property type="match status" value="1"/>
</dbReference>
<dbReference type="PANTHER" id="PTHR48144">
    <property type="entry name" value="DNA-DIRECTED DNA POLYMERASE"/>
    <property type="match status" value="1"/>
</dbReference>
<sequence length="83" mass="9865">MVLDMSKHIMNEVMCLAEDIDATIWYHDTDSMHIDRDKLDLLAEEFRVKYRRELVGSGLGQFHSDFDLKGSKGELHRRTRVRW</sequence>
<proteinExistence type="predicted"/>
<protein>
    <recommendedName>
        <fullName evidence="3">DNA-directed DNA polymerase</fullName>
    </recommendedName>
</protein>
<evidence type="ECO:0000313" key="1">
    <source>
        <dbReference type="EMBL" id="OQS01892.1"/>
    </source>
</evidence>